<evidence type="ECO:0000256" key="3">
    <source>
        <dbReference type="ARBA" id="ARBA00015817"/>
    </source>
</evidence>
<name>A0A0V1CBK4_TRIBR</name>
<feature type="domain" description="Rab3GAP catalytic subunit conserved" evidence="6">
    <location>
        <begin position="613"/>
        <end position="761"/>
    </location>
</feature>
<dbReference type="PANTHER" id="PTHR21422">
    <property type="entry name" value="RAB3 GTPASE-ACTIVATING PROTEIN CATALYTIC SUBUNIT"/>
    <property type="match status" value="1"/>
</dbReference>
<comment type="similarity">
    <text evidence="2">Belongs to the Rab3-GAP catalytic subunit family.</text>
</comment>
<dbReference type="InterPro" id="IPR045700">
    <property type="entry name" value="Rab3GAP1"/>
</dbReference>
<dbReference type="STRING" id="45882.A0A0V1CBK4"/>
<proteinExistence type="inferred from homology"/>
<dbReference type="PANTHER" id="PTHR21422:SF9">
    <property type="entry name" value="RAB3 GTPASE-ACTIVATING PROTEIN CATALYTIC SUBUNIT"/>
    <property type="match status" value="1"/>
</dbReference>
<dbReference type="EMBL" id="JYDI01000281">
    <property type="protein sequence ID" value="KRY46562.1"/>
    <property type="molecule type" value="Genomic_DNA"/>
</dbReference>
<comment type="subcellular location">
    <subcellularLocation>
        <location evidence="1">Cytoplasm</location>
    </subcellularLocation>
</comment>
<dbReference type="GO" id="GO:0005096">
    <property type="term" value="F:GTPase activator activity"/>
    <property type="evidence" value="ECO:0007669"/>
    <property type="project" value="UniProtKB-KW"/>
</dbReference>
<reference evidence="7 8" key="1">
    <citation type="submission" date="2015-01" db="EMBL/GenBank/DDBJ databases">
        <title>Evolution of Trichinella species and genotypes.</title>
        <authorList>
            <person name="Korhonen P.K."/>
            <person name="Edoardo P."/>
            <person name="Giuseppe L.R."/>
            <person name="Gasser R.B."/>
        </authorList>
    </citation>
    <scope>NUCLEOTIDE SEQUENCE [LARGE SCALE GENOMIC DNA]</scope>
    <source>
        <strain evidence="7">ISS120</strain>
    </source>
</reference>
<evidence type="ECO:0000313" key="8">
    <source>
        <dbReference type="Proteomes" id="UP000054653"/>
    </source>
</evidence>
<organism evidence="7 8">
    <name type="scientific">Trichinella britovi</name>
    <name type="common">Parasitic roundworm</name>
    <dbReference type="NCBI Taxonomy" id="45882"/>
    <lineage>
        <taxon>Eukaryota</taxon>
        <taxon>Metazoa</taxon>
        <taxon>Ecdysozoa</taxon>
        <taxon>Nematoda</taxon>
        <taxon>Enoplea</taxon>
        <taxon>Dorylaimia</taxon>
        <taxon>Trichinellida</taxon>
        <taxon>Trichinellidae</taxon>
        <taxon>Trichinella</taxon>
    </lineage>
</organism>
<dbReference type="Pfam" id="PF13890">
    <property type="entry name" value="Rab3-GTPase_cat"/>
    <property type="match status" value="1"/>
</dbReference>
<evidence type="ECO:0000259" key="6">
    <source>
        <dbReference type="Pfam" id="PF13890"/>
    </source>
</evidence>
<dbReference type="InterPro" id="IPR026147">
    <property type="entry name" value="Rab3GAP1_conserved"/>
</dbReference>
<sequence>MSTLLCIMLCNVSDFAFNGFLSSARSDADERVLGITCQQQNETTENVRTRQTITVTIKSLRGKISKPFQRSKTNTTTSSPATADLHAVGEMSSLEEYYEIKDFHCSTDFDRLTRDIEEKIEKLNSEIISKNDNLPYVIELNVNGKFCDDSNNIANDISCLFLKIQSGLVNSFNVQFQGKELKIGYYDFSKYFKKEKSQQLAFYNAKVDYPFERIKNLLYDRSGFEFFLNNTYVRYYGIEKYVEIVSETVLKGEYESISFSKVILSAALTACINIKCEIPFFVWSKEGCMGFCQNFYTRTYFEPLFIAKSLDSSGMEYVESLASKLFHGFSLCSVRLPSQVTELNMVFFTDCWLENCMFDLNCRIVKELTFPYLKINEQSYRFTVEMIFTWNGSNRSLSVCQYQCIHGLSASCALRDCRFLYLILKCSSSPEKPIYALHSPSHVPDGPVFLNASVEMNNELVNSHYDVLDEIIKYEIAFVFKENDNYIDLPREFSSVPGFKEVQEIISNSRGLAGRLSLAIFCLLSIDEKLVTVFWKEFVCHLFNHMRNINFLHNCDSEVYVSQKDNLWPLQYKFEMLNFCLQNMRAERELQLKSSSEFFNCYENAEEVQRNLHPEGRLKPHDTNMLIKHPEEHVYEPILRSSRLADFIFECELHTQMGDHHTFANQEERLQNDLNKLQRNFLLSDMQAFKAANLNCCFEDFVRWCSPKDIEFNGKEWKLSERMSNKEGWYLVWTNAVPLPISQQGNILDFNKTAKKILDYFVEVTWNELYELILPYGLMVALRALLHTISDNGEVHFRDYMPEIFQQFKSCFKNKKLSEYLELLRLMEKLYEHCAAFNSIFENLKFCIKQEEHLLPNLKRIVAEMVSIGYAKIDDAALYGFIEKFFQLSSTKNRVQSNNQQYILHGFAKNDTSSRLCPQRIYLDVENDSMNAYISYNVDCASSKYVSYCYCC</sequence>
<evidence type="ECO:0000256" key="4">
    <source>
        <dbReference type="ARBA" id="ARBA00022468"/>
    </source>
</evidence>
<keyword evidence="8" id="KW-1185">Reference proteome</keyword>
<protein>
    <recommendedName>
        <fullName evidence="3">Rab3 GTPase-activating protein catalytic subunit</fullName>
    </recommendedName>
</protein>
<comment type="caution">
    <text evidence="7">The sequence shown here is derived from an EMBL/GenBank/DDBJ whole genome shotgun (WGS) entry which is preliminary data.</text>
</comment>
<dbReference type="GO" id="GO:0005737">
    <property type="term" value="C:cytoplasm"/>
    <property type="evidence" value="ECO:0007669"/>
    <property type="project" value="UniProtKB-SubCell"/>
</dbReference>
<evidence type="ECO:0000313" key="7">
    <source>
        <dbReference type="EMBL" id="KRY46562.1"/>
    </source>
</evidence>
<gene>
    <name evidence="7" type="primary">rbg-1</name>
    <name evidence="7" type="ORF">T03_4619</name>
</gene>
<keyword evidence="4" id="KW-0343">GTPase activation</keyword>
<dbReference type="OrthoDB" id="17346at2759"/>
<dbReference type="OMA" id="DSSCMEY"/>
<dbReference type="AlphaFoldDB" id="A0A0V1CBK4"/>
<dbReference type="Proteomes" id="UP000054653">
    <property type="component" value="Unassembled WGS sequence"/>
</dbReference>
<keyword evidence="5" id="KW-0963">Cytoplasm</keyword>
<evidence type="ECO:0000256" key="1">
    <source>
        <dbReference type="ARBA" id="ARBA00004496"/>
    </source>
</evidence>
<accession>A0A0V1CBK4</accession>
<evidence type="ECO:0000256" key="2">
    <source>
        <dbReference type="ARBA" id="ARBA00008856"/>
    </source>
</evidence>
<evidence type="ECO:0000256" key="5">
    <source>
        <dbReference type="ARBA" id="ARBA00022490"/>
    </source>
</evidence>